<evidence type="ECO:0000256" key="2">
    <source>
        <dbReference type="ARBA" id="ARBA00011073"/>
    </source>
</evidence>
<evidence type="ECO:0000313" key="27">
    <source>
        <dbReference type="EMBL" id="SCO60934.1"/>
    </source>
</evidence>
<evidence type="ECO:0000256" key="18">
    <source>
        <dbReference type="PROSITE-ProRule" id="PRU01240"/>
    </source>
</evidence>
<keyword evidence="5" id="KW-0479">Metal-binding</keyword>
<feature type="chain" id="PRO_5014244668" description="Subtilisin-like protease 1" evidence="21">
    <location>
        <begin position="21"/>
        <end position="599"/>
    </location>
</feature>
<evidence type="ECO:0000259" key="22">
    <source>
        <dbReference type="Pfam" id="PF00082"/>
    </source>
</evidence>
<keyword evidence="10" id="KW-0865">Zymogen</keyword>
<sequence length="599" mass="67314">MRTVFIYACIISLVLRTIPAHNDLMSKEKENKEKDVHKIIEDLRFLEKVDAILENSNMTIDDVKADADAYNPDEDAPKEELNKIEMEKKKAEEEAKNSKKKILERYLLDEKKKKSLRLIVSENHATSPSFFEESLIQEDFMSFIQSKGEIVNLKNLKSMIIELNSDMTDKELEAYITLLKKKGAHVESDELVGADSIYVDIIKDAVKRGDTSINFKKMQSNMLEVENKTYEKLNNNLKKSKNSYKKSFFNDEYRNLQWGLDLARLDDAQEMITTNSVETTKICVIDSGIDYNHPDLKGNIYVNLNELNGKEGIDDDNNGIIDDIYGVNYVNNTGDPWDDHNHGSHVSGIISAIGNNSIGVVGVNPSSKLVICKALDDKKLGRLGNIFKCIDYCINKKVNIINGSFSFDEYSTIFSSTIEYLARLGILFVVSSSNCSHPPSSIPDITRCDLSVNSKYPSVLSTQYDNMVVVANLKKKINGEYDISINSFYSDIYCQVSAPGANIYSTASRGSYMELSGTSMAAPHVAGIASIILSINPDLTYKQVVNILKNSVVKLSSHKNKIAWGGYIDILNAVKNAISSKNSYIRFQGIRMWKSKKRN</sequence>
<name>A0A122IE81_PLABE</name>
<dbReference type="VEuPathDB" id="PlasmoDB:PBANKA_1107100"/>
<evidence type="ECO:0000256" key="13">
    <source>
        <dbReference type="ARBA" id="ARBA00023529"/>
    </source>
</evidence>
<dbReference type="Proteomes" id="UP000069549">
    <property type="component" value="Chromosome 11"/>
</dbReference>
<dbReference type="EMBL" id="LT608147">
    <property type="protein sequence ID" value="SCM23571.1"/>
    <property type="molecule type" value="Genomic_DNA"/>
</dbReference>
<dbReference type="Proteomes" id="UP000220214">
    <property type="component" value="Chromosome 11"/>
</dbReference>
<dbReference type="EMBL" id="LT614637">
    <property type="protein sequence ID" value="SCN26664.1"/>
    <property type="molecule type" value="Genomic_DNA"/>
</dbReference>
<dbReference type="GO" id="GO:0004252">
    <property type="term" value="F:serine-type endopeptidase activity"/>
    <property type="evidence" value="ECO:0007669"/>
    <property type="project" value="UniProtKB-UniRule"/>
</dbReference>
<dbReference type="OMA" id="YRNLQWG"/>
<dbReference type="EMBL" id="LT608259">
    <property type="protein sequence ID" value="SCO62979.1"/>
    <property type="molecule type" value="Genomic_DNA"/>
</dbReference>
<keyword evidence="9" id="KW-0106">Calcium</keyword>
<dbReference type="EMBL" id="LT608275">
    <property type="protein sequence ID" value="SCO60934.1"/>
    <property type="molecule type" value="Genomic_DNA"/>
</dbReference>
<evidence type="ECO:0000256" key="4">
    <source>
        <dbReference type="ARBA" id="ARBA00022670"/>
    </source>
</evidence>
<dbReference type="GO" id="GO:0006508">
    <property type="term" value="P:proteolysis"/>
    <property type="evidence" value="ECO:0007669"/>
    <property type="project" value="UniProtKB-KW"/>
</dbReference>
<keyword evidence="20" id="KW-0175">Coiled coil</keyword>
<dbReference type="InterPro" id="IPR022398">
    <property type="entry name" value="Peptidase_S8_His-AS"/>
</dbReference>
<proteinExistence type="inferred from homology"/>
<organism evidence="24 29">
    <name type="scientific">Plasmodium berghei</name>
    <dbReference type="NCBI Taxonomy" id="5821"/>
    <lineage>
        <taxon>Eukaryota</taxon>
        <taxon>Sar</taxon>
        <taxon>Alveolata</taxon>
        <taxon>Apicomplexa</taxon>
        <taxon>Aconoidasida</taxon>
        <taxon>Haemosporida</taxon>
        <taxon>Plasmodiidae</taxon>
        <taxon>Plasmodium</taxon>
        <taxon>Plasmodium (Vinckeia)</taxon>
    </lineage>
</organism>
<dbReference type="AlphaFoldDB" id="A0A122IE81"/>
<dbReference type="EC" id="3.4.21.62" evidence="14"/>
<dbReference type="PROSITE" id="PS00138">
    <property type="entry name" value="SUBTILASE_SER"/>
    <property type="match status" value="1"/>
</dbReference>
<evidence type="ECO:0000313" key="25">
    <source>
        <dbReference type="EMBL" id="SCM23571.1"/>
    </source>
</evidence>
<evidence type="ECO:0000313" key="33">
    <source>
        <dbReference type="Proteomes" id="UP000516480"/>
    </source>
</evidence>
<evidence type="ECO:0000313" key="30">
    <source>
        <dbReference type="Proteomes" id="UP000219860"/>
    </source>
</evidence>
<dbReference type="OrthoDB" id="531541at2759"/>
<dbReference type="Pfam" id="PF00082">
    <property type="entry name" value="Peptidase_S8"/>
    <property type="match status" value="1"/>
</dbReference>
<feature type="signal peptide" evidence="21">
    <location>
        <begin position="1"/>
        <end position="20"/>
    </location>
</feature>
<dbReference type="InterPro" id="IPR050131">
    <property type="entry name" value="Peptidase_S8_subtilisin-like"/>
</dbReference>
<comment type="subcellular location">
    <subcellularLocation>
        <location evidence="15">Parasitophorous vacuole lumen</location>
    </subcellularLocation>
    <subcellularLocation>
        <location evidence="1">Secreted</location>
    </subcellularLocation>
</comment>
<evidence type="ECO:0000256" key="11">
    <source>
        <dbReference type="ARBA" id="ARBA00023157"/>
    </source>
</evidence>
<evidence type="ECO:0000256" key="19">
    <source>
        <dbReference type="RuleBase" id="RU003355"/>
    </source>
</evidence>
<dbReference type="Pfam" id="PF18213">
    <property type="entry name" value="SUB1_ProdP9"/>
    <property type="match status" value="1"/>
</dbReference>
<keyword evidence="6 21" id="KW-0732">Signal</keyword>
<evidence type="ECO:0000313" key="24">
    <source>
        <dbReference type="EMBL" id="CXI60511.1"/>
    </source>
</evidence>
<dbReference type="SUPFAM" id="SSF52743">
    <property type="entry name" value="Subtilisin-like"/>
    <property type="match status" value="1"/>
</dbReference>
<dbReference type="InterPro" id="IPR023828">
    <property type="entry name" value="Peptidase_S8_Ser-AS"/>
</dbReference>
<dbReference type="PANTHER" id="PTHR43806">
    <property type="entry name" value="PEPTIDASE S8"/>
    <property type="match status" value="1"/>
</dbReference>
<keyword evidence="12" id="KW-0325">Glycoprotein</keyword>
<evidence type="ECO:0000256" key="20">
    <source>
        <dbReference type="SAM" id="Coils"/>
    </source>
</evidence>
<dbReference type="PANTHER" id="PTHR43806:SF11">
    <property type="entry name" value="CEREVISIN-RELATED"/>
    <property type="match status" value="1"/>
</dbReference>
<keyword evidence="4 18" id="KW-0645">Protease</keyword>
<dbReference type="InterPro" id="IPR036852">
    <property type="entry name" value="Peptidase_S8/S53_dom_sf"/>
</dbReference>
<dbReference type="InterPro" id="IPR000209">
    <property type="entry name" value="Peptidase_S8/S53_dom"/>
</dbReference>
<feature type="coiled-coil region" evidence="20">
    <location>
        <begin position="74"/>
        <end position="101"/>
    </location>
</feature>
<evidence type="ECO:0000256" key="21">
    <source>
        <dbReference type="SAM" id="SignalP"/>
    </source>
</evidence>
<dbReference type="GO" id="GO:0046872">
    <property type="term" value="F:metal ion binding"/>
    <property type="evidence" value="ECO:0007669"/>
    <property type="project" value="UniProtKB-KW"/>
</dbReference>
<comment type="catalytic activity">
    <reaction evidence="13">
        <text>Hydrolysis of proteins with broad specificity for peptide bonds, and a preference for a large uncharged residue in P1. Hydrolyzes peptide amides.</text>
        <dbReference type="EC" id="3.4.21.62"/>
    </reaction>
</comment>
<feature type="active site" description="Charge relay system" evidence="17 18">
    <location>
        <position position="286"/>
    </location>
</feature>
<dbReference type="PROSITE" id="PS51892">
    <property type="entry name" value="SUBTILASE"/>
    <property type="match status" value="1"/>
</dbReference>
<evidence type="ECO:0000256" key="16">
    <source>
        <dbReference type="ARBA" id="ARBA00073004"/>
    </source>
</evidence>
<dbReference type="Proteomes" id="UP000219974">
    <property type="component" value="Chromosome 11"/>
</dbReference>
<evidence type="ECO:0000256" key="3">
    <source>
        <dbReference type="ARBA" id="ARBA00022525"/>
    </source>
</evidence>
<dbReference type="GO" id="GO:0005576">
    <property type="term" value="C:extracellular region"/>
    <property type="evidence" value="ECO:0007669"/>
    <property type="project" value="UniProtKB-SubCell"/>
</dbReference>
<evidence type="ECO:0000256" key="7">
    <source>
        <dbReference type="ARBA" id="ARBA00022801"/>
    </source>
</evidence>
<evidence type="ECO:0000256" key="15">
    <source>
        <dbReference type="ARBA" id="ARBA00060500"/>
    </source>
</evidence>
<protein>
    <recommendedName>
        <fullName evidence="16">Subtilisin-like protease 1</fullName>
        <ecNumber evidence="14">3.4.21.62</ecNumber>
    </recommendedName>
</protein>
<evidence type="ECO:0000256" key="10">
    <source>
        <dbReference type="ARBA" id="ARBA00023145"/>
    </source>
</evidence>
<evidence type="ECO:0000313" key="32">
    <source>
        <dbReference type="Proteomes" id="UP000220214"/>
    </source>
</evidence>
<accession>A0A122IE81</accession>
<dbReference type="Gene3D" id="3.40.50.200">
    <property type="entry name" value="Peptidase S8/S53 domain"/>
    <property type="match status" value="1"/>
</dbReference>
<dbReference type="PROSITE" id="PS00137">
    <property type="entry name" value="SUBTILASE_HIS"/>
    <property type="match status" value="1"/>
</dbReference>
<reference evidence="24 29" key="1">
    <citation type="submission" date="2016-02" db="EMBL/GenBank/DDBJ databases">
        <authorList>
            <consortium name="Pathogen Informatics"/>
        </authorList>
    </citation>
    <scope>NUCLEOTIDE SEQUENCE [LARGE SCALE GENOMIC DNA]</scope>
    <source>
        <strain evidence="24 29">K173</strain>
        <strain evidence="25 33">NK65 ny</strain>
        <strain evidence="26 32">NK65e</strain>
        <strain evidence="28 30">SP11 Antwerpcl1</strain>
        <strain evidence="27 31">SP11 RLL</strain>
    </source>
</reference>
<evidence type="ECO:0000256" key="12">
    <source>
        <dbReference type="ARBA" id="ARBA00023180"/>
    </source>
</evidence>
<keyword evidence="11" id="KW-1015">Disulfide bond</keyword>
<evidence type="ECO:0000256" key="5">
    <source>
        <dbReference type="ARBA" id="ARBA00022723"/>
    </source>
</evidence>
<dbReference type="Proteomes" id="UP000516480">
    <property type="component" value="Chromosome 11"/>
</dbReference>
<dbReference type="InterPro" id="IPR023827">
    <property type="entry name" value="Peptidase_S8_Asp-AS"/>
</dbReference>
<feature type="domain" description="SUB1 protease prodomain ProdP9" evidence="23">
    <location>
        <begin position="116"/>
        <end position="195"/>
    </location>
</feature>
<feature type="active site" description="Charge relay system" evidence="17 18">
    <location>
        <position position="519"/>
    </location>
</feature>
<comment type="similarity">
    <text evidence="2 18 19">Belongs to the peptidase S8 family.</text>
</comment>
<dbReference type="EMBL" id="LT160031">
    <property type="protein sequence ID" value="CXI60511.1"/>
    <property type="molecule type" value="Genomic_DNA"/>
</dbReference>
<gene>
    <name evidence="24" type="primary">SUB1</name>
    <name evidence="24" type="ORF">PBK173_000272800</name>
    <name evidence="26" type="ORF">PBNK65E_000264800</name>
    <name evidence="25" type="ORF">PBNK65NY_000264000</name>
    <name evidence="28" type="ORF">PBSP11A_000264000</name>
    <name evidence="27" type="ORF">PBSP11RLL_000264300</name>
</gene>
<dbReference type="PRINTS" id="PR00723">
    <property type="entry name" value="SUBTILISIN"/>
</dbReference>
<dbReference type="InterPro" id="IPR015500">
    <property type="entry name" value="Peptidase_S8_subtilisin-rel"/>
</dbReference>
<evidence type="ECO:0000256" key="9">
    <source>
        <dbReference type="ARBA" id="ARBA00022837"/>
    </source>
</evidence>
<feature type="domain" description="Peptidase S8/S53" evidence="22">
    <location>
        <begin position="280"/>
        <end position="555"/>
    </location>
</feature>
<evidence type="ECO:0000313" key="28">
    <source>
        <dbReference type="EMBL" id="SCO62979.1"/>
    </source>
</evidence>
<keyword evidence="3" id="KW-0964">Secreted</keyword>
<evidence type="ECO:0000256" key="8">
    <source>
        <dbReference type="ARBA" id="ARBA00022825"/>
    </source>
</evidence>
<evidence type="ECO:0000256" key="17">
    <source>
        <dbReference type="PIRSR" id="PIRSR615500-1"/>
    </source>
</evidence>
<evidence type="ECO:0000256" key="14">
    <source>
        <dbReference type="ARBA" id="ARBA00023619"/>
    </source>
</evidence>
<evidence type="ECO:0000256" key="1">
    <source>
        <dbReference type="ARBA" id="ARBA00004613"/>
    </source>
</evidence>
<evidence type="ECO:0000256" key="6">
    <source>
        <dbReference type="ARBA" id="ARBA00022729"/>
    </source>
</evidence>
<evidence type="ECO:0000313" key="31">
    <source>
        <dbReference type="Proteomes" id="UP000219974"/>
    </source>
</evidence>
<dbReference type="SMR" id="A0A122IE81"/>
<keyword evidence="8 18" id="KW-0720">Serine protease</keyword>
<dbReference type="Gene3D" id="3.30.70.2380">
    <property type="match status" value="1"/>
</dbReference>
<dbReference type="PROSITE" id="PS00136">
    <property type="entry name" value="SUBTILASE_ASP"/>
    <property type="match status" value="1"/>
</dbReference>
<evidence type="ECO:0000313" key="26">
    <source>
        <dbReference type="EMBL" id="SCN26664.1"/>
    </source>
</evidence>
<evidence type="ECO:0000313" key="29">
    <source>
        <dbReference type="Proteomes" id="UP000069549"/>
    </source>
</evidence>
<evidence type="ECO:0000259" key="23">
    <source>
        <dbReference type="Pfam" id="PF18213"/>
    </source>
</evidence>
<dbReference type="Proteomes" id="UP000219860">
    <property type="component" value="Chromosome 11"/>
</dbReference>
<keyword evidence="7 18" id="KW-0378">Hydrolase</keyword>
<dbReference type="InterPro" id="IPR041089">
    <property type="entry name" value="SUB1_ProdP9"/>
</dbReference>
<feature type="active site" description="Charge relay system" evidence="17 18">
    <location>
        <position position="342"/>
    </location>
</feature>